<keyword evidence="1" id="KW-1133">Transmembrane helix</keyword>
<evidence type="ECO:0000256" key="1">
    <source>
        <dbReference type="SAM" id="Phobius"/>
    </source>
</evidence>
<protein>
    <recommendedName>
        <fullName evidence="3">Alpha/beta hydrolase fold-3 domain-containing protein</fullName>
    </recommendedName>
</protein>
<keyword evidence="1" id="KW-0812">Transmembrane</keyword>
<accession>A0A6C0INA7</accession>
<evidence type="ECO:0000313" key="2">
    <source>
        <dbReference type="EMBL" id="QHT94309.1"/>
    </source>
</evidence>
<feature type="transmembrane region" description="Helical" evidence="1">
    <location>
        <begin position="21"/>
        <end position="39"/>
    </location>
</feature>
<sequence>MCNGINMLSITTILRRMVNELYYLLFFTLFIIQEFYIRYNRVKILKKYYQFEYTIDNVSKNMKIYHNEEQYNNENKIIFLSGGFQFEYSIYIENRLMELQKCEPSFFNKYHIIVVEKLDHSIIDMYEDIDLFVRSLYDDNIPFQELTIVDFSSGGVVGNHILYNLKDIDITKKLLIV</sequence>
<organism evidence="2">
    <name type="scientific">viral metagenome</name>
    <dbReference type="NCBI Taxonomy" id="1070528"/>
    <lineage>
        <taxon>unclassified sequences</taxon>
        <taxon>metagenomes</taxon>
        <taxon>organismal metagenomes</taxon>
    </lineage>
</organism>
<name>A0A6C0INA7_9ZZZZ</name>
<dbReference type="AlphaFoldDB" id="A0A6C0INA7"/>
<evidence type="ECO:0008006" key="3">
    <source>
        <dbReference type="Google" id="ProtNLM"/>
    </source>
</evidence>
<dbReference type="EMBL" id="MN740218">
    <property type="protein sequence ID" value="QHT94309.1"/>
    <property type="molecule type" value="Genomic_DNA"/>
</dbReference>
<reference evidence="2" key="1">
    <citation type="journal article" date="2020" name="Nature">
        <title>Giant virus diversity and host interactions through global metagenomics.</title>
        <authorList>
            <person name="Schulz F."/>
            <person name="Roux S."/>
            <person name="Paez-Espino D."/>
            <person name="Jungbluth S."/>
            <person name="Walsh D.A."/>
            <person name="Denef V.J."/>
            <person name="McMahon K.D."/>
            <person name="Konstantinidis K.T."/>
            <person name="Eloe-Fadrosh E.A."/>
            <person name="Kyrpides N.C."/>
            <person name="Woyke T."/>
        </authorList>
    </citation>
    <scope>NUCLEOTIDE SEQUENCE</scope>
    <source>
        <strain evidence="2">GVMAG-M-3300024258-28</strain>
    </source>
</reference>
<keyword evidence="1" id="KW-0472">Membrane</keyword>
<proteinExistence type="predicted"/>